<name>A0A381UI55_9ZZZZ</name>
<gene>
    <name evidence="1" type="ORF">METZ01_LOCUS80726</name>
</gene>
<proteinExistence type="predicted"/>
<evidence type="ECO:0000313" key="1">
    <source>
        <dbReference type="EMBL" id="SVA27872.1"/>
    </source>
</evidence>
<organism evidence="1">
    <name type="scientific">marine metagenome</name>
    <dbReference type="NCBI Taxonomy" id="408172"/>
    <lineage>
        <taxon>unclassified sequences</taxon>
        <taxon>metagenomes</taxon>
        <taxon>ecological metagenomes</taxon>
    </lineage>
</organism>
<reference evidence="1" key="1">
    <citation type="submission" date="2018-05" db="EMBL/GenBank/DDBJ databases">
        <authorList>
            <person name="Lanie J.A."/>
            <person name="Ng W.-L."/>
            <person name="Kazmierczak K.M."/>
            <person name="Andrzejewski T.M."/>
            <person name="Davidsen T.M."/>
            <person name="Wayne K.J."/>
            <person name="Tettelin H."/>
            <person name="Glass J.I."/>
            <person name="Rusch D."/>
            <person name="Podicherti R."/>
            <person name="Tsui H.-C.T."/>
            <person name="Winkler M.E."/>
        </authorList>
    </citation>
    <scope>NUCLEOTIDE SEQUENCE</scope>
</reference>
<sequence>MRSGSFFQIRSCYDKLSITPLAHDSYIRPYPVYPPYHLSARVLFLQGYDVSKRVIRHHIVS</sequence>
<dbReference type="AlphaFoldDB" id="A0A381UI55"/>
<accession>A0A381UI55</accession>
<protein>
    <submittedName>
        <fullName evidence="1">Uncharacterized protein</fullName>
    </submittedName>
</protein>
<dbReference type="EMBL" id="UINC01006498">
    <property type="protein sequence ID" value="SVA27872.1"/>
    <property type="molecule type" value="Genomic_DNA"/>
</dbReference>